<proteinExistence type="inferred from homology"/>
<dbReference type="CDD" id="cd16833">
    <property type="entry name" value="YfiH"/>
    <property type="match status" value="1"/>
</dbReference>
<evidence type="ECO:0000256" key="1">
    <source>
        <dbReference type="ARBA" id="ARBA00000553"/>
    </source>
</evidence>
<dbReference type="GO" id="GO:0017061">
    <property type="term" value="F:S-methyl-5-thioadenosine phosphorylase activity"/>
    <property type="evidence" value="ECO:0007669"/>
    <property type="project" value="UniProtKB-EC"/>
</dbReference>
<dbReference type="PANTHER" id="PTHR30616:SF2">
    <property type="entry name" value="PURINE NUCLEOSIDE PHOSPHORYLASE LACC1"/>
    <property type="match status" value="1"/>
</dbReference>
<evidence type="ECO:0000256" key="5">
    <source>
        <dbReference type="ARBA" id="ARBA00022723"/>
    </source>
</evidence>
<evidence type="ECO:0000256" key="3">
    <source>
        <dbReference type="ARBA" id="ARBA00007353"/>
    </source>
</evidence>
<dbReference type="AlphaFoldDB" id="A0A845R0Y3"/>
<keyword evidence="7" id="KW-0862">Zinc</keyword>
<comment type="catalytic activity">
    <reaction evidence="10">
        <text>S-methyl-5'-thioadenosine + phosphate = 5-(methylsulfanyl)-alpha-D-ribose 1-phosphate + adenine</text>
        <dbReference type="Rhea" id="RHEA:11852"/>
        <dbReference type="ChEBI" id="CHEBI:16708"/>
        <dbReference type="ChEBI" id="CHEBI:17509"/>
        <dbReference type="ChEBI" id="CHEBI:43474"/>
        <dbReference type="ChEBI" id="CHEBI:58533"/>
        <dbReference type="EC" id="2.4.2.28"/>
    </reaction>
    <physiologicalReaction direction="left-to-right" evidence="10">
        <dbReference type="Rhea" id="RHEA:11853"/>
    </physiologicalReaction>
</comment>
<accession>A0A845R0Y3</accession>
<gene>
    <name evidence="12" type="primary">pgeF</name>
    <name evidence="12" type="ORF">D3Z33_12480</name>
</gene>
<name>A0A845R0Y3_9CLOT</name>
<comment type="catalytic activity">
    <reaction evidence="8">
        <text>adenosine + H2O + H(+) = inosine + NH4(+)</text>
        <dbReference type="Rhea" id="RHEA:24408"/>
        <dbReference type="ChEBI" id="CHEBI:15377"/>
        <dbReference type="ChEBI" id="CHEBI:15378"/>
        <dbReference type="ChEBI" id="CHEBI:16335"/>
        <dbReference type="ChEBI" id="CHEBI:17596"/>
        <dbReference type="ChEBI" id="CHEBI:28938"/>
        <dbReference type="EC" id="3.5.4.4"/>
    </reaction>
    <physiologicalReaction direction="left-to-right" evidence="8">
        <dbReference type="Rhea" id="RHEA:24409"/>
    </physiologicalReaction>
</comment>
<organism evidence="12 13">
    <name type="scientific">Senegalia massiliensis</name>
    <dbReference type="NCBI Taxonomy" id="1720316"/>
    <lineage>
        <taxon>Bacteria</taxon>
        <taxon>Bacillati</taxon>
        <taxon>Bacillota</taxon>
        <taxon>Clostridia</taxon>
        <taxon>Eubacteriales</taxon>
        <taxon>Clostridiaceae</taxon>
        <taxon>Senegalia</taxon>
    </lineage>
</organism>
<keyword evidence="5" id="KW-0479">Metal-binding</keyword>
<comment type="catalytic activity">
    <reaction evidence="1">
        <text>inosine + phosphate = alpha-D-ribose 1-phosphate + hypoxanthine</text>
        <dbReference type="Rhea" id="RHEA:27646"/>
        <dbReference type="ChEBI" id="CHEBI:17368"/>
        <dbReference type="ChEBI" id="CHEBI:17596"/>
        <dbReference type="ChEBI" id="CHEBI:43474"/>
        <dbReference type="ChEBI" id="CHEBI:57720"/>
        <dbReference type="EC" id="2.4.2.1"/>
    </reaction>
    <physiologicalReaction direction="left-to-right" evidence="1">
        <dbReference type="Rhea" id="RHEA:27647"/>
    </physiologicalReaction>
</comment>
<keyword evidence="6" id="KW-0378">Hydrolase</keyword>
<dbReference type="OrthoDB" id="4279at2"/>
<dbReference type="PANTHER" id="PTHR30616">
    <property type="entry name" value="UNCHARACTERIZED PROTEIN YFIH"/>
    <property type="match status" value="1"/>
</dbReference>
<evidence type="ECO:0000313" key="12">
    <source>
        <dbReference type="EMBL" id="NBI07669.1"/>
    </source>
</evidence>
<dbReference type="Pfam" id="PF02578">
    <property type="entry name" value="Cu-oxidase_4"/>
    <property type="match status" value="1"/>
</dbReference>
<dbReference type="InterPro" id="IPR011324">
    <property type="entry name" value="Cytotoxic_necrot_fac-like_cat"/>
</dbReference>
<evidence type="ECO:0000256" key="4">
    <source>
        <dbReference type="ARBA" id="ARBA00022679"/>
    </source>
</evidence>
<evidence type="ECO:0000256" key="11">
    <source>
        <dbReference type="RuleBase" id="RU361274"/>
    </source>
</evidence>
<comment type="caution">
    <text evidence="12">The sequence shown here is derived from an EMBL/GenBank/DDBJ whole genome shotgun (WGS) entry which is preliminary data.</text>
</comment>
<dbReference type="InterPro" id="IPR038371">
    <property type="entry name" value="Cu_polyphenol_OxRdtase_sf"/>
</dbReference>
<comment type="catalytic activity">
    <reaction evidence="9">
        <text>adenosine + phosphate = alpha-D-ribose 1-phosphate + adenine</text>
        <dbReference type="Rhea" id="RHEA:27642"/>
        <dbReference type="ChEBI" id="CHEBI:16335"/>
        <dbReference type="ChEBI" id="CHEBI:16708"/>
        <dbReference type="ChEBI" id="CHEBI:43474"/>
        <dbReference type="ChEBI" id="CHEBI:57720"/>
        <dbReference type="EC" id="2.4.2.1"/>
    </reaction>
    <physiologicalReaction direction="left-to-right" evidence="9">
        <dbReference type="Rhea" id="RHEA:27643"/>
    </physiologicalReaction>
</comment>
<comment type="similarity">
    <text evidence="3 11">Belongs to the purine nucleoside phosphorylase YfiH/LACC1 family.</text>
</comment>
<reference evidence="12 13" key="1">
    <citation type="submission" date="2018-08" db="EMBL/GenBank/DDBJ databases">
        <title>Murine metabolic-syndrome-specific gut microbial biobank.</title>
        <authorList>
            <person name="Liu C."/>
        </authorList>
    </citation>
    <scope>NUCLEOTIDE SEQUENCE [LARGE SCALE GENOMIC DNA]</scope>
    <source>
        <strain evidence="12 13">583</strain>
    </source>
</reference>
<dbReference type="NCBIfam" id="TIGR00726">
    <property type="entry name" value="peptidoglycan editing factor PgeF"/>
    <property type="match status" value="1"/>
</dbReference>
<dbReference type="InterPro" id="IPR003730">
    <property type="entry name" value="Cu_polyphenol_OxRdtase"/>
</dbReference>
<dbReference type="SUPFAM" id="SSF64438">
    <property type="entry name" value="CNF1/YfiH-like putative cysteine hydrolases"/>
    <property type="match status" value="1"/>
</dbReference>
<dbReference type="Proteomes" id="UP000467132">
    <property type="component" value="Unassembled WGS sequence"/>
</dbReference>
<sequence length="274" mass="31245">MKSNAYIEENESLKIVKFPIFDKYMDDIIAAFSTRDGGVSKGIYESMNLGFEIGDNQQNVLENYKIFSRYLDINYKNIVISSQYHHNNIKVVKEKDKGKGIVRNKDYQDIDGLITNTAEIALVTLHADCSPIYFYDPKNKVIGLAHAGWKGTTMEISGEMVEKMSLEFDTNSEDLIVVIGPSICDKCYEIDEDVKNEFNNMSIDTSSYISFNNKKNKYYPDIPRINKALLINKGVKEENIKLSNICTMENKDLFFSHRGHEGKRGSQAAILQLK</sequence>
<dbReference type="Gene3D" id="3.60.140.10">
    <property type="entry name" value="CNF1/YfiH-like putative cysteine hydrolases"/>
    <property type="match status" value="1"/>
</dbReference>
<protein>
    <recommendedName>
        <fullName evidence="11">Purine nucleoside phosphorylase</fullName>
    </recommendedName>
</protein>
<dbReference type="EMBL" id="QXXA01000014">
    <property type="protein sequence ID" value="NBI07669.1"/>
    <property type="molecule type" value="Genomic_DNA"/>
</dbReference>
<evidence type="ECO:0000256" key="10">
    <source>
        <dbReference type="ARBA" id="ARBA00049893"/>
    </source>
</evidence>
<evidence type="ECO:0000256" key="2">
    <source>
        <dbReference type="ARBA" id="ARBA00003215"/>
    </source>
</evidence>
<evidence type="ECO:0000313" key="13">
    <source>
        <dbReference type="Proteomes" id="UP000467132"/>
    </source>
</evidence>
<dbReference type="GO" id="GO:0005507">
    <property type="term" value="F:copper ion binding"/>
    <property type="evidence" value="ECO:0007669"/>
    <property type="project" value="TreeGrafter"/>
</dbReference>
<dbReference type="RefSeq" id="WP_160198140.1">
    <property type="nucleotide sequence ID" value="NZ_QXXA01000014.1"/>
</dbReference>
<evidence type="ECO:0000256" key="7">
    <source>
        <dbReference type="ARBA" id="ARBA00022833"/>
    </source>
</evidence>
<dbReference type="GO" id="GO:0016787">
    <property type="term" value="F:hydrolase activity"/>
    <property type="evidence" value="ECO:0007669"/>
    <property type="project" value="UniProtKB-KW"/>
</dbReference>
<evidence type="ECO:0000256" key="9">
    <source>
        <dbReference type="ARBA" id="ARBA00048968"/>
    </source>
</evidence>
<evidence type="ECO:0000256" key="6">
    <source>
        <dbReference type="ARBA" id="ARBA00022801"/>
    </source>
</evidence>
<keyword evidence="4" id="KW-0808">Transferase</keyword>
<comment type="function">
    <text evidence="2">Purine nucleoside enzyme that catalyzes the phosphorolysis of adenosine and inosine nucleosides, yielding D-ribose 1-phosphate and the respective free bases, adenine and hypoxanthine. Also catalyzes the phosphorolysis of S-methyl-5'-thioadenosine into adenine and S-methyl-5-thio-alpha-D-ribose 1-phosphate. Also has adenosine deaminase activity.</text>
</comment>
<keyword evidence="13" id="KW-1185">Reference proteome</keyword>
<evidence type="ECO:0000256" key="8">
    <source>
        <dbReference type="ARBA" id="ARBA00047989"/>
    </source>
</evidence>